<dbReference type="RefSeq" id="XP_019041622.1">
    <property type="nucleotide sequence ID" value="XM_019182999.1"/>
</dbReference>
<dbReference type="InterPro" id="IPR017089">
    <property type="entry name" value="Splicing_factor_3B_subunit_5"/>
</dbReference>
<dbReference type="PIRSF" id="PIRSF037010">
    <property type="entry name" value="Splicing_factor_3B_subunit_5"/>
    <property type="match status" value="1"/>
</dbReference>
<dbReference type="GO" id="GO:0000398">
    <property type="term" value="P:mRNA splicing, via spliceosome"/>
    <property type="evidence" value="ECO:0007669"/>
    <property type="project" value="UniProtKB-UniRule"/>
</dbReference>
<evidence type="ECO:0000313" key="3">
    <source>
        <dbReference type="EMBL" id="ODQ62415.1"/>
    </source>
</evidence>
<dbReference type="EMBL" id="KV454208">
    <property type="protein sequence ID" value="ODQ62415.1"/>
    <property type="molecule type" value="Genomic_DNA"/>
</dbReference>
<dbReference type="PANTHER" id="PTHR20978">
    <property type="entry name" value="SPLICING FACTOR 3B SUBUNIT 5"/>
    <property type="match status" value="1"/>
</dbReference>
<dbReference type="GO" id="GO:0005686">
    <property type="term" value="C:U2 snRNP"/>
    <property type="evidence" value="ECO:0007669"/>
    <property type="project" value="TreeGrafter"/>
</dbReference>
<dbReference type="GeneID" id="30200245"/>
<dbReference type="PANTHER" id="PTHR20978:SF0">
    <property type="entry name" value="SPLICING FACTOR 3B SUBUNIT 5"/>
    <property type="match status" value="1"/>
</dbReference>
<dbReference type="STRING" id="683960.A0A1E3PAH6"/>
<keyword evidence="4" id="KW-1185">Reference proteome</keyword>
<reference evidence="3 4" key="1">
    <citation type="journal article" date="2016" name="Proc. Natl. Acad. Sci. U.S.A.">
        <title>Comparative genomics of biotechnologically important yeasts.</title>
        <authorList>
            <person name="Riley R."/>
            <person name="Haridas S."/>
            <person name="Wolfe K.H."/>
            <person name="Lopes M.R."/>
            <person name="Hittinger C.T."/>
            <person name="Goeker M."/>
            <person name="Salamov A.A."/>
            <person name="Wisecaver J.H."/>
            <person name="Long T.M."/>
            <person name="Calvey C.H."/>
            <person name="Aerts A.L."/>
            <person name="Barry K.W."/>
            <person name="Choi C."/>
            <person name="Clum A."/>
            <person name="Coughlan A.Y."/>
            <person name="Deshpande S."/>
            <person name="Douglass A.P."/>
            <person name="Hanson S.J."/>
            <person name="Klenk H.-P."/>
            <person name="LaButti K.M."/>
            <person name="Lapidus A."/>
            <person name="Lindquist E.A."/>
            <person name="Lipzen A.M."/>
            <person name="Meier-Kolthoff J.P."/>
            <person name="Ohm R.A."/>
            <person name="Otillar R.P."/>
            <person name="Pangilinan J.L."/>
            <person name="Peng Y."/>
            <person name="Rokas A."/>
            <person name="Rosa C.A."/>
            <person name="Scheuner C."/>
            <person name="Sibirny A.A."/>
            <person name="Slot J.C."/>
            <person name="Stielow J.B."/>
            <person name="Sun H."/>
            <person name="Kurtzman C.P."/>
            <person name="Blackwell M."/>
            <person name="Grigoriev I.V."/>
            <person name="Jeffries T.W."/>
        </authorList>
    </citation>
    <scope>NUCLEOTIDE SEQUENCE [LARGE SCALE GENOMIC DNA]</scope>
    <source>
        <strain evidence="4">ATCC 58044 / CBS 1984 / NCYC 433 / NRRL Y-366-8</strain>
    </source>
</reference>
<evidence type="ECO:0000256" key="2">
    <source>
        <dbReference type="PIRNR" id="PIRNR037010"/>
    </source>
</evidence>
<dbReference type="InterPro" id="IPR009846">
    <property type="entry name" value="SF3b5/RDS3-10"/>
</dbReference>
<dbReference type="OrthoDB" id="274726at2759"/>
<dbReference type="Proteomes" id="UP000094112">
    <property type="component" value="Unassembled WGS sequence"/>
</dbReference>
<dbReference type="Pfam" id="PF07189">
    <property type="entry name" value="SF3b10"/>
    <property type="match status" value="1"/>
</dbReference>
<evidence type="ECO:0000256" key="1">
    <source>
        <dbReference type="ARBA" id="ARBA00009568"/>
    </source>
</evidence>
<organism evidence="3 4">
    <name type="scientific">Wickerhamomyces anomalus (strain ATCC 58044 / CBS 1984 / NCYC 433 / NRRL Y-366-8)</name>
    <name type="common">Yeast</name>
    <name type="synonym">Hansenula anomala</name>
    <dbReference type="NCBI Taxonomy" id="683960"/>
    <lineage>
        <taxon>Eukaryota</taxon>
        <taxon>Fungi</taxon>
        <taxon>Dikarya</taxon>
        <taxon>Ascomycota</taxon>
        <taxon>Saccharomycotina</taxon>
        <taxon>Saccharomycetes</taxon>
        <taxon>Phaffomycetales</taxon>
        <taxon>Wickerhamomycetaceae</taxon>
        <taxon>Wickerhamomyces</taxon>
    </lineage>
</organism>
<gene>
    <name evidence="3" type="ORF">WICANDRAFT_60473</name>
</gene>
<comment type="similarity">
    <text evidence="1 2">Belongs to the SF3B5 family.</text>
</comment>
<dbReference type="AlphaFoldDB" id="A0A1E3PAH6"/>
<evidence type="ECO:0000313" key="4">
    <source>
        <dbReference type="Proteomes" id="UP000094112"/>
    </source>
</evidence>
<protein>
    <recommendedName>
        <fullName evidence="2">Splicing factor subunit</fullName>
    </recommendedName>
</protein>
<accession>A0A1E3PAH6</accession>
<sequence length="86" mass="9799">MVSADKVREQQVYDQLKSRHIGLGDSNTTKHEWMTNVHRDSYASVVGHPALLEYLAIAHDKPKVQLKEELIMKMVKPCAPITKSEQ</sequence>
<name>A0A1E3PAH6_WICAA</name>
<dbReference type="GO" id="GO:0071011">
    <property type="term" value="C:precatalytic spliceosome"/>
    <property type="evidence" value="ECO:0007669"/>
    <property type="project" value="TreeGrafter"/>
</dbReference>
<proteinExistence type="inferred from homology"/>